<feature type="compositionally biased region" description="Low complexity" evidence="11">
    <location>
        <begin position="194"/>
        <end position="205"/>
    </location>
</feature>
<evidence type="ECO:0000256" key="10">
    <source>
        <dbReference type="ARBA" id="ARBA00029983"/>
    </source>
</evidence>
<organism evidence="12 13">
    <name type="scientific">[Myrmecia] bisecta</name>
    <dbReference type="NCBI Taxonomy" id="41462"/>
    <lineage>
        <taxon>Eukaryota</taxon>
        <taxon>Viridiplantae</taxon>
        <taxon>Chlorophyta</taxon>
        <taxon>core chlorophytes</taxon>
        <taxon>Trebouxiophyceae</taxon>
        <taxon>Trebouxiales</taxon>
        <taxon>Trebouxiaceae</taxon>
        <taxon>Myrmecia</taxon>
    </lineage>
</organism>
<comment type="caution">
    <text evidence="12">The sequence shown here is derived from an EMBL/GenBank/DDBJ whole genome shotgun (WGS) entry which is preliminary data.</text>
</comment>
<keyword evidence="6" id="KW-0811">Translocation</keyword>
<feature type="compositionally biased region" description="Low complexity" evidence="11">
    <location>
        <begin position="152"/>
        <end position="186"/>
    </location>
</feature>
<dbReference type="GO" id="GO:0000822">
    <property type="term" value="F:inositol hexakisphosphate binding"/>
    <property type="evidence" value="ECO:0007669"/>
    <property type="project" value="TreeGrafter"/>
</dbReference>
<accession>A0AAW1PKR0</accession>
<evidence type="ECO:0000256" key="7">
    <source>
        <dbReference type="ARBA" id="ARBA00023132"/>
    </source>
</evidence>
<evidence type="ECO:0000256" key="2">
    <source>
        <dbReference type="ARBA" id="ARBA00011056"/>
    </source>
</evidence>
<evidence type="ECO:0000256" key="4">
    <source>
        <dbReference type="ARBA" id="ARBA00022816"/>
    </source>
</evidence>
<gene>
    <name evidence="12" type="ORF">WJX72_009559</name>
</gene>
<dbReference type="InterPro" id="IPR012476">
    <property type="entry name" value="GLE1"/>
</dbReference>
<dbReference type="GO" id="GO:0044614">
    <property type="term" value="C:nuclear pore cytoplasmic filaments"/>
    <property type="evidence" value="ECO:0007669"/>
    <property type="project" value="TreeGrafter"/>
</dbReference>
<feature type="compositionally biased region" description="Basic and acidic residues" evidence="11">
    <location>
        <begin position="114"/>
        <end position="151"/>
    </location>
</feature>
<dbReference type="InterPro" id="IPR038506">
    <property type="entry name" value="GLE1-like_sf"/>
</dbReference>
<evidence type="ECO:0000256" key="5">
    <source>
        <dbReference type="ARBA" id="ARBA00022927"/>
    </source>
</evidence>
<comment type="subcellular location">
    <subcellularLocation>
        <location evidence="1">Nucleus</location>
        <location evidence="1">Nuclear pore complex</location>
    </subcellularLocation>
</comment>
<evidence type="ECO:0000256" key="1">
    <source>
        <dbReference type="ARBA" id="ARBA00004567"/>
    </source>
</evidence>
<dbReference type="GO" id="GO:0031369">
    <property type="term" value="F:translation initiation factor binding"/>
    <property type="evidence" value="ECO:0007669"/>
    <property type="project" value="TreeGrafter"/>
</dbReference>
<feature type="compositionally biased region" description="Basic and acidic residues" evidence="11">
    <location>
        <begin position="59"/>
        <end position="84"/>
    </location>
</feature>
<dbReference type="Proteomes" id="UP001489004">
    <property type="component" value="Unassembled WGS sequence"/>
</dbReference>
<dbReference type="PANTHER" id="PTHR12960:SF0">
    <property type="entry name" value="MRNA EXPORT FACTOR GLE1"/>
    <property type="match status" value="1"/>
</dbReference>
<name>A0AAW1PKR0_9CHLO</name>
<dbReference type="Gene3D" id="1.25.40.510">
    <property type="entry name" value="GLE1-like"/>
    <property type="match status" value="1"/>
</dbReference>
<evidence type="ECO:0000256" key="6">
    <source>
        <dbReference type="ARBA" id="ARBA00023010"/>
    </source>
</evidence>
<feature type="region of interest" description="Disordered" evidence="11">
    <location>
        <begin position="59"/>
        <end position="205"/>
    </location>
</feature>
<proteinExistence type="inferred from homology"/>
<dbReference type="GO" id="GO:0015031">
    <property type="term" value="P:protein transport"/>
    <property type="evidence" value="ECO:0007669"/>
    <property type="project" value="UniProtKB-KW"/>
</dbReference>
<comment type="similarity">
    <text evidence="2">Belongs to the GLE1 family.</text>
</comment>
<keyword evidence="4" id="KW-0509">mRNA transport</keyword>
<keyword evidence="8" id="KW-0539">Nucleus</keyword>
<keyword evidence="7" id="KW-0906">Nuclear pore complex</keyword>
<reference evidence="12 13" key="1">
    <citation type="journal article" date="2024" name="Nat. Commun.">
        <title>Phylogenomics reveals the evolutionary origins of lichenization in chlorophyte algae.</title>
        <authorList>
            <person name="Puginier C."/>
            <person name="Libourel C."/>
            <person name="Otte J."/>
            <person name="Skaloud P."/>
            <person name="Haon M."/>
            <person name="Grisel S."/>
            <person name="Petersen M."/>
            <person name="Berrin J.G."/>
            <person name="Delaux P.M."/>
            <person name="Dal Grande F."/>
            <person name="Keller J."/>
        </authorList>
    </citation>
    <scope>NUCLEOTIDE SEQUENCE [LARGE SCALE GENOMIC DNA]</scope>
    <source>
        <strain evidence="12 13">SAG 2043</strain>
    </source>
</reference>
<keyword evidence="5" id="KW-0653">Protein transport</keyword>
<keyword evidence="3" id="KW-0813">Transport</keyword>
<evidence type="ECO:0000256" key="3">
    <source>
        <dbReference type="ARBA" id="ARBA00022448"/>
    </source>
</evidence>
<dbReference type="Pfam" id="PF07817">
    <property type="entry name" value="GLE1"/>
    <property type="match status" value="1"/>
</dbReference>
<protein>
    <recommendedName>
        <fullName evidence="9">mRNA export factor GLE1</fullName>
    </recommendedName>
    <alternativeName>
        <fullName evidence="10">Nucleoporin GLE1</fullName>
    </alternativeName>
</protein>
<feature type="compositionally biased region" description="Polar residues" evidence="11">
    <location>
        <begin position="94"/>
        <end position="103"/>
    </location>
</feature>
<dbReference type="GO" id="GO:0005737">
    <property type="term" value="C:cytoplasm"/>
    <property type="evidence" value="ECO:0007669"/>
    <property type="project" value="TreeGrafter"/>
</dbReference>
<dbReference type="AlphaFoldDB" id="A0AAW1PKR0"/>
<dbReference type="GO" id="GO:0016973">
    <property type="term" value="P:poly(A)+ mRNA export from nucleus"/>
    <property type="evidence" value="ECO:0007669"/>
    <property type="project" value="InterPro"/>
</dbReference>
<sequence length="509" mass="56645">MPGRSPSLPRHSPAHAAISELTALLRQQQLAATQGHVSRFEAGLLEIEAAHLRELASIKAQRQADAERQASAEAERKQQREGQRSELLSALKQVHSQKAQEGSRQVEAAARQALEQRQREQQQRQREEAARKAKEDAEKLEWAEQAAKRQQEQQARQAQQAAEATKAPQQAAAQQPAPQQRQQRPAGPSGRPDAQNGAAAPAQGQMRIAASAAALEKRCAERLQAAEAEVAEFKSHEGVKKDRRSLEKFITLNVQQISGTQEQVAKKSAAFVDWLGRLSGVPKTYAYLQLAARIISQCECQVSLNHQFAFPLAEVIVAVAAAHQDFTEILLGKLHQACILTVPKYYLYKAADEANYYRVLGYRSKEKGHTGEMARETMDDYVIRMQGYLLFLAAVMQSDRPGNPIGVDAAWQYIARLLNALPANRIVATALDAFLKVAGYKLNMVYGRQFVKLLHYVDQHFLPDLQKGNDPDAKAVHTRIYTYLTTTRFMTPPEGRNLPLSDSSSYDRA</sequence>
<evidence type="ECO:0000256" key="9">
    <source>
        <dbReference type="ARBA" id="ARBA00026227"/>
    </source>
</evidence>
<keyword evidence="13" id="KW-1185">Reference proteome</keyword>
<evidence type="ECO:0000313" key="13">
    <source>
        <dbReference type="Proteomes" id="UP001489004"/>
    </source>
</evidence>
<evidence type="ECO:0000313" key="12">
    <source>
        <dbReference type="EMBL" id="KAK9809116.1"/>
    </source>
</evidence>
<evidence type="ECO:0000256" key="11">
    <source>
        <dbReference type="SAM" id="MobiDB-lite"/>
    </source>
</evidence>
<dbReference type="GO" id="GO:0005543">
    <property type="term" value="F:phospholipid binding"/>
    <property type="evidence" value="ECO:0007669"/>
    <property type="project" value="TreeGrafter"/>
</dbReference>
<dbReference type="PANTHER" id="PTHR12960">
    <property type="entry name" value="GLE-1-RELATED"/>
    <property type="match status" value="1"/>
</dbReference>
<evidence type="ECO:0000256" key="8">
    <source>
        <dbReference type="ARBA" id="ARBA00023242"/>
    </source>
</evidence>
<dbReference type="EMBL" id="JALJOR010000011">
    <property type="protein sequence ID" value="KAK9809116.1"/>
    <property type="molecule type" value="Genomic_DNA"/>
</dbReference>